<keyword evidence="5" id="KW-1185">Reference proteome</keyword>
<feature type="transmembrane region" description="Helical" evidence="3">
    <location>
        <begin position="173"/>
        <end position="199"/>
    </location>
</feature>
<reference evidence="4 5" key="1">
    <citation type="submission" date="2021-03" db="EMBL/GenBank/DDBJ databases">
        <authorList>
            <person name="So Y."/>
        </authorList>
    </citation>
    <scope>NUCLEOTIDE SEQUENCE [LARGE SCALE GENOMIC DNA]</scope>
    <source>
        <strain evidence="4 5">SSH11</strain>
    </source>
</reference>
<feature type="region of interest" description="Disordered" evidence="2">
    <location>
        <begin position="308"/>
        <end position="341"/>
    </location>
</feature>
<protein>
    <submittedName>
        <fullName evidence="4">Uncharacterized protein</fullName>
    </submittedName>
</protein>
<dbReference type="EMBL" id="JAGIZB010000012">
    <property type="protein sequence ID" value="MBP0445852.1"/>
    <property type="molecule type" value="Genomic_DNA"/>
</dbReference>
<name>A0ABS4AFN8_9PROT</name>
<keyword evidence="3" id="KW-0472">Membrane</keyword>
<gene>
    <name evidence="4" type="ORF">J8J14_13815</name>
</gene>
<evidence type="ECO:0000313" key="5">
    <source>
        <dbReference type="Proteomes" id="UP000681594"/>
    </source>
</evidence>
<feature type="transmembrane region" description="Helical" evidence="3">
    <location>
        <begin position="205"/>
        <end position="221"/>
    </location>
</feature>
<evidence type="ECO:0000256" key="3">
    <source>
        <dbReference type="SAM" id="Phobius"/>
    </source>
</evidence>
<evidence type="ECO:0000256" key="2">
    <source>
        <dbReference type="SAM" id="MobiDB-lite"/>
    </source>
</evidence>
<evidence type="ECO:0000256" key="1">
    <source>
        <dbReference type="SAM" id="Coils"/>
    </source>
</evidence>
<feature type="coiled-coil region" evidence="1">
    <location>
        <begin position="273"/>
        <end position="307"/>
    </location>
</feature>
<keyword evidence="3" id="KW-0812">Transmembrane</keyword>
<sequence>MSSAATAPSFGQISSGHEVLALEKAFDSKDKSAIAEQRWLFRMLRSVNILILAVGLLSGLILAEALVAEHIPAAWRSAVDAATWACGLAITVCGILATVIGQFARGGDQLGLWRTLRSEAELARGQKFATLARLAAASGPGAALEALEAVRVGLLEDQRAYYERRGREHRASAGVTSLWTGVSLALAALASAAAITVLIGVQAQWLLVIGVIGAAIGAYAVDRENLHRDRGNAELYERTALRLNALAGGVDRVAAEVIGGSPQAVVAFTDLVVEELQAEHRQWVEALKVTQEQLDRLDERLREARVRAGRDASARGTVQGGAATGAAPAGEGTSRAATGAGRDSVAELTRWKPLLGAAASILPPPHGERARVLSSELSAVLEPLASGAPVSSGIAAAATLADRLRAENPLGQWLATALPKLAPVVGTVLPPLGVVLGIAAVGARLGEDAYRRWVARVLQAPIAPGVIEPAALTSTMVLAALEISPEFASAWGPERQAGNLDVITEMGRQALADPEGLWSREGDRFNGDRAAFNRGLVALQRVLLARAVEDDTASITRAEMPGGATPATVLDAVSRLQSDPEGRATLQTAVQLVHELRNQGVDDPVAALRMVRPEDGSP</sequence>
<keyword evidence="3" id="KW-1133">Transmembrane helix</keyword>
<comment type="caution">
    <text evidence="4">The sequence shown here is derived from an EMBL/GenBank/DDBJ whole genome shotgun (WGS) entry which is preliminary data.</text>
</comment>
<proteinExistence type="predicted"/>
<feature type="compositionally biased region" description="Low complexity" evidence="2">
    <location>
        <begin position="324"/>
        <end position="333"/>
    </location>
</feature>
<feature type="transmembrane region" description="Helical" evidence="3">
    <location>
        <begin position="82"/>
        <end position="104"/>
    </location>
</feature>
<evidence type="ECO:0000313" key="4">
    <source>
        <dbReference type="EMBL" id="MBP0445852.1"/>
    </source>
</evidence>
<dbReference type="Proteomes" id="UP000681594">
    <property type="component" value="Unassembled WGS sequence"/>
</dbReference>
<keyword evidence="1" id="KW-0175">Coiled coil</keyword>
<dbReference type="RefSeq" id="WP_209380118.1">
    <property type="nucleotide sequence ID" value="NZ_JAGIZB010000012.1"/>
</dbReference>
<organism evidence="4 5">
    <name type="scientific">Pararoseomonas baculiformis</name>
    <dbReference type="NCBI Taxonomy" id="2820812"/>
    <lineage>
        <taxon>Bacteria</taxon>
        <taxon>Pseudomonadati</taxon>
        <taxon>Pseudomonadota</taxon>
        <taxon>Alphaproteobacteria</taxon>
        <taxon>Acetobacterales</taxon>
        <taxon>Acetobacteraceae</taxon>
        <taxon>Pararoseomonas</taxon>
    </lineage>
</organism>
<feature type="transmembrane region" description="Helical" evidence="3">
    <location>
        <begin position="47"/>
        <end position="67"/>
    </location>
</feature>
<accession>A0ABS4AFN8</accession>